<feature type="domain" description="Thiolase N-terminal" evidence="10">
    <location>
        <begin position="59"/>
        <end position="323"/>
    </location>
</feature>
<keyword evidence="6" id="KW-0809">Transit peptide</keyword>
<dbReference type="PROSITE" id="PS00737">
    <property type="entry name" value="THIOLASE_2"/>
    <property type="match status" value="1"/>
</dbReference>
<dbReference type="Gene3D" id="3.40.47.10">
    <property type="match status" value="1"/>
</dbReference>
<evidence type="ECO:0000256" key="6">
    <source>
        <dbReference type="ARBA" id="ARBA00022946"/>
    </source>
</evidence>
<dbReference type="PANTHER" id="PTHR43853">
    <property type="entry name" value="3-KETOACYL-COA THIOLASE, PEROXISOMAL"/>
    <property type="match status" value="1"/>
</dbReference>
<dbReference type="PROSITE" id="PS00098">
    <property type="entry name" value="THIOLASE_1"/>
    <property type="match status" value="1"/>
</dbReference>
<keyword evidence="8" id="KW-0576">Peroxisome</keyword>
<organism evidence="12">
    <name type="scientific">freshwater metagenome</name>
    <dbReference type="NCBI Taxonomy" id="449393"/>
    <lineage>
        <taxon>unclassified sequences</taxon>
        <taxon>metagenomes</taxon>
        <taxon>ecological metagenomes</taxon>
    </lineage>
</organism>
<dbReference type="CDD" id="cd00751">
    <property type="entry name" value="thiolase"/>
    <property type="match status" value="1"/>
</dbReference>
<dbReference type="AlphaFoldDB" id="A0A6J6AVK1"/>
<accession>A0A6J6AVK1</accession>
<dbReference type="GO" id="GO:0003988">
    <property type="term" value="F:acetyl-CoA C-acyltransferase activity"/>
    <property type="evidence" value="ECO:0007669"/>
    <property type="project" value="TreeGrafter"/>
</dbReference>
<dbReference type="InterPro" id="IPR050215">
    <property type="entry name" value="Thiolase-like_sf_Thiolase"/>
</dbReference>
<dbReference type="FunFam" id="3.40.47.10:FF:000013">
    <property type="entry name" value="Acetyl-CoA acetyltransferase"/>
    <property type="match status" value="1"/>
</dbReference>
<dbReference type="GO" id="GO:0005777">
    <property type="term" value="C:peroxisome"/>
    <property type="evidence" value="ECO:0007669"/>
    <property type="project" value="UniProtKB-SubCell"/>
</dbReference>
<evidence type="ECO:0000259" key="11">
    <source>
        <dbReference type="Pfam" id="PF02803"/>
    </source>
</evidence>
<keyword evidence="5" id="KW-0276">Fatty acid metabolism</keyword>
<evidence type="ECO:0000256" key="9">
    <source>
        <dbReference type="ARBA" id="ARBA00023315"/>
    </source>
</evidence>
<dbReference type="Pfam" id="PF02803">
    <property type="entry name" value="Thiolase_C"/>
    <property type="match status" value="1"/>
</dbReference>
<dbReference type="NCBIfam" id="NF005890">
    <property type="entry name" value="PRK07851.1"/>
    <property type="match status" value="1"/>
</dbReference>
<dbReference type="InterPro" id="IPR020615">
    <property type="entry name" value="Thiolase_acyl_enz_int_AS"/>
</dbReference>
<comment type="similarity">
    <text evidence="3">Belongs to the thiolase-like superfamily. Thiolase family.</text>
</comment>
<comment type="subcellular location">
    <subcellularLocation>
        <location evidence="1">Peroxisome</location>
    </subcellularLocation>
</comment>
<comment type="pathway">
    <text evidence="2">Lipid metabolism.</text>
</comment>
<evidence type="ECO:0000256" key="4">
    <source>
        <dbReference type="ARBA" id="ARBA00022679"/>
    </source>
</evidence>
<feature type="domain" description="Thiolase C-terminal" evidence="11">
    <location>
        <begin position="331"/>
        <end position="453"/>
    </location>
</feature>
<dbReference type="GO" id="GO:0006635">
    <property type="term" value="P:fatty acid beta-oxidation"/>
    <property type="evidence" value="ECO:0007669"/>
    <property type="project" value="TreeGrafter"/>
</dbReference>
<dbReference type="InterPro" id="IPR020617">
    <property type="entry name" value="Thiolase_C"/>
</dbReference>
<dbReference type="InterPro" id="IPR016039">
    <property type="entry name" value="Thiolase-like"/>
</dbReference>
<sequence length="455" mass="47652">MCGRYGEPFLSLSSAAELNLRHSSWPILLPLGNVADSLTNQSGEISDSTLREHNMTEAVIVSTARTPIGRAGKGSLKDMRPDDLSARIIEAVLAKVPSLDPTEIEDVLWGCGQPAVESGHNIGRVSAVLAGLSNVPGVTVNRYCSSSLMTIRMAAHAIKSGDGDVFIAGGVETISRHQLHMQLADGPKNPIFAEAEARSAKRAEGGAPVWSEQPGLPDVYLAMGQTAENVAQLENVSRADQDEFACRSQTLAEQSQVSGFWEAEITPVTTPDGVASTDDGIRAGTVLEKLASLSPVFRPDGTVTAGNACPLNDGAAAVVVMSDTKAKALGLTPLARIISSSATGLNPEIMGMGPEAAILKALARAGMTVQDIDLFEINEAFAAQVLPSARNLGIPMEKLNTRGGSIALGHPFGMTGARIMTTLIHNLQESDKTFGVESMCVGGGQGMAMVIERLS</sequence>
<gene>
    <name evidence="12" type="ORF">UFOPK1358_00261</name>
</gene>
<protein>
    <submittedName>
        <fullName evidence="12">Unannotated protein</fullName>
    </submittedName>
</protein>
<dbReference type="NCBIfam" id="TIGR01930">
    <property type="entry name" value="AcCoA-C-Actrans"/>
    <property type="match status" value="1"/>
</dbReference>
<dbReference type="GO" id="GO:0010124">
    <property type="term" value="P:phenylacetate catabolic process"/>
    <property type="evidence" value="ECO:0007669"/>
    <property type="project" value="TreeGrafter"/>
</dbReference>
<keyword evidence="4" id="KW-0808">Transferase</keyword>
<evidence type="ECO:0000256" key="7">
    <source>
        <dbReference type="ARBA" id="ARBA00023098"/>
    </source>
</evidence>
<evidence type="ECO:0000256" key="1">
    <source>
        <dbReference type="ARBA" id="ARBA00004275"/>
    </source>
</evidence>
<dbReference type="SUPFAM" id="SSF53901">
    <property type="entry name" value="Thiolase-like"/>
    <property type="match status" value="2"/>
</dbReference>
<keyword evidence="9" id="KW-0012">Acyltransferase</keyword>
<dbReference type="InterPro" id="IPR020613">
    <property type="entry name" value="Thiolase_CS"/>
</dbReference>
<proteinExistence type="inferred from homology"/>
<evidence type="ECO:0000259" key="10">
    <source>
        <dbReference type="Pfam" id="PF00108"/>
    </source>
</evidence>
<reference evidence="12" key="1">
    <citation type="submission" date="2020-05" db="EMBL/GenBank/DDBJ databases">
        <authorList>
            <person name="Chiriac C."/>
            <person name="Salcher M."/>
            <person name="Ghai R."/>
            <person name="Kavagutti S V."/>
        </authorList>
    </citation>
    <scope>NUCLEOTIDE SEQUENCE</scope>
</reference>
<name>A0A6J6AVK1_9ZZZZ</name>
<evidence type="ECO:0000256" key="3">
    <source>
        <dbReference type="ARBA" id="ARBA00010982"/>
    </source>
</evidence>
<keyword evidence="7" id="KW-0443">Lipid metabolism</keyword>
<evidence type="ECO:0000256" key="5">
    <source>
        <dbReference type="ARBA" id="ARBA00022832"/>
    </source>
</evidence>
<dbReference type="EMBL" id="CAEZSF010000012">
    <property type="protein sequence ID" value="CAB4530515.1"/>
    <property type="molecule type" value="Genomic_DNA"/>
</dbReference>
<evidence type="ECO:0000256" key="8">
    <source>
        <dbReference type="ARBA" id="ARBA00023140"/>
    </source>
</evidence>
<dbReference type="PIRSF" id="PIRSF000429">
    <property type="entry name" value="Ac-CoA_Ac_transf"/>
    <property type="match status" value="1"/>
</dbReference>
<evidence type="ECO:0000313" key="12">
    <source>
        <dbReference type="EMBL" id="CAB4530515.1"/>
    </source>
</evidence>
<dbReference type="Pfam" id="PF00108">
    <property type="entry name" value="Thiolase_N"/>
    <property type="match status" value="1"/>
</dbReference>
<dbReference type="PANTHER" id="PTHR43853:SF8">
    <property type="entry name" value="3-KETOACYL-COA THIOLASE, PEROXISOMAL"/>
    <property type="match status" value="1"/>
</dbReference>
<evidence type="ECO:0000256" key="2">
    <source>
        <dbReference type="ARBA" id="ARBA00005189"/>
    </source>
</evidence>
<dbReference type="InterPro" id="IPR020616">
    <property type="entry name" value="Thiolase_N"/>
</dbReference>
<dbReference type="InterPro" id="IPR002155">
    <property type="entry name" value="Thiolase"/>
</dbReference>